<dbReference type="GO" id="GO:0016491">
    <property type="term" value="F:oxidoreductase activity"/>
    <property type="evidence" value="ECO:0007669"/>
    <property type="project" value="InterPro"/>
</dbReference>
<dbReference type="KEGG" id="spir:CWM47_11900"/>
<evidence type="ECO:0000259" key="6">
    <source>
        <dbReference type="PROSITE" id="PS51352"/>
    </source>
</evidence>
<evidence type="ECO:0000256" key="4">
    <source>
        <dbReference type="ARBA" id="ARBA00023284"/>
    </source>
</evidence>
<protein>
    <recommendedName>
        <fullName evidence="6">Thioredoxin domain-containing protein</fullName>
    </recommendedName>
</protein>
<dbReference type="Proteomes" id="UP000232883">
    <property type="component" value="Chromosome"/>
</dbReference>
<evidence type="ECO:0000256" key="1">
    <source>
        <dbReference type="ARBA" id="ARBA00004196"/>
    </source>
</evidence>
<dbReference type="InterPro" id="IPR013766">
    <property type="entry name" value="Thioredoxin_domain"/>
</dbReference>
<evidence type="ECO:0000256" key="3">
    <source>
        <dbReference type="ARBA" id="ARBA00023157"/>
    </source>
</evidence>
<dbReference type="AlphaFoldDB" id="A0A2K8YXU9"/>
<dbReference type="CDD" id="cd02966">
    <property type="entry name" value="TlpA_like_family"/>
    <property type="match status" value="1"/>
</dbReference>
<accession>A0A2K8YXU9</accession>
<keyword evidence="5" id="KW-0732">Signal</keyword>
<dbReference type="GO" id="GO:0017004">
    <property type="term" value="P:cytochrome complex assembly"/>
    <property type="evidence" value="ECO:0007669"/>
    <property type="project" value="UniProtKB-KW"/>
</dbReference>
<evidence type="ECO:0000256" key="2">
    <source>
        <dbReference type="ARBA" id="ARBA00022748"/>
    </source>
</evidence>
<keyword evidence="4" id="KW-0676">Redox-active center</keyword>
<dbReference type="SUPFAM" id="SSF52833">
    <property type="entry name" value="Thioredoxin-like"/>
    <property type="match status" value="1"/>
</dbReference>
<dbReference type="GO" id="GO:0016209">
    <property type="term" value="F:antioxidant activity"/>
    <property type="evidence" value="ECO:0007669"/>
    <property type="project" value="InterPro"/>
</dbReference>
<dbReference type="GO" id="GO:0030313">
    <property type="term" value="C:cell envelope"/>
    <property type="evidence" value="ECO:0007669"/>
    <property type="project" value="UniProtKB-SubCell"/>
</dbReference>
<proteinExistence type="predicted"/>
<evidence type="ECO:0000313" key="8">
    <source>
        <dbReference type="Proteomes" id="UP000232883"/>
    </source>
</evidence>
<organism evidence="7 8">
    <name type="scientific">Spirosoma pollinicola</name>
    <dbReference type="NCBI Taxonomy" id="2057025"/>
    <lineage>
        <taxon>Bacteria</taxon>
        <taxon>Pseudomonadati</taxon>
        <taxon>Bacteroidota</taxon>
        <taxon>Cytophagia</taxon>
        <taxon>Cytophagales</taxon>
        <taxon>Cytophagaceae</taxon>
        <taxon>Spirosoma</taxon>
    </lineage>
</organism>
<evidence type="ECO:0000313" key="7">
    <source>
        <dbReference type="EMBL" id="AUD02467.1"/>
    </source>
</evidence>
<feature type="signal peptide" evidence="5">
    <location>
        <begin position="1"/>
        <end position="20"/>
    </location>
</feature>
<dbReference type="OrthoDB" id="6399635at2"/>
<feature type="chain" id="PRO_5014700944" description="Thioredoxin domain-containing protein" evidence="5">
    <location>
        <begin position="21"/>
        <end position="365"/>
    </location>
</feature>
<dbReference type="InterPro" id="IPR000866">
    <property type="entry name" value="AhpC/TSA"/>
</dbReference>
<reference evidence="7 8" key="1">
    <citation type="submission" date="2017-11" db="EMBL/GenBank/DDBJ databases">
        <title>Taxonomic description and genome sequences of Spirosoma HA7 sp. nov., isolated from pollen microhabitat of Corylus avellana.</title>
        <authorList>
            <person name="Ambika Manirajan B."/>
            <person name="Suarez C."/>
            <person name="Ratering S."/>
            <person name="Geissler-Plaum R."/>
            <person name="Cardinale M."/>
            <person name="Sylvia S."/>
        </authorList>
    </citation>
    <scope>NUCLEOTIDE SEQUENCE [LARGE SCALE GENOMIC DNA]</scope>
    <source>
        <strain evidence="7 8">HA7</strain>
    </source>
</reference>
<dbReference type="Gene3D" id="3.40.30.10">
    <property type="entry name" value="Glutaredoxin"/>
    <property type="match status" value="1"/>
</dbReference>
<dbReference type="InterPro" id="IPR017937">
    <property type="entry name" value="Thioredoxin_CS"/>
</dbReference>
<gene>
    <name evidence="7" type="ORF">CWM47_11900</name>
</gene>
<keyword evidence="2" id="KW-0201">Cytochrome c-type biogenesis</keyword>
<evidence type="ECO:0000256" key="5">
    <source>
        <dbReference type="SAM" id="SignalP"/>
    </source>
</evidence>
<dbReference type="EMBL" id="CP025096">
    <property type="protein sequence ID" value="AUD02467.1"/>
    <property type="molecule type" value="Genomic_DNA"/>
</dbReference>
<dbReference type="InterPro" id="IPR036249">
    <property type="entry name" value="Thioredoxin-like_sf"/>
</dbReference>
<name>A0A2K8YXU9_9BACT</name>
<dbReference type="RefSeq" id="WP_100988184.1">
    <property type="nucleotide sequence ID" value="NZ_CP025096.1"/>
</dbReference>
<dbReference type="InterPro" id="IPR050553">
    <property type="entry name" value="Thioredoxin_ResA/DsbE_sf"/>
</dbReference>
<feature type="domain" description="Thioredoxin" evidence="6">
    <location>
        <begin position="226"/>
        <end position="365"/>
    </location>
</feature>
<dbReference type="Pfam" id="PF00578">
    <property type="entry name" value="AhpC-TSA"/>
    <property type="match status" value="1"/>
</dbReference>
<dbReference type="PROSITE" id="PS51352">
    <property type="entry name" value="THIOREDOXIN_2"/>
    <property type="match status" value="1"/>
</dbReference>
<comment type="subcellular location">
    <subcellularLocation>
        <location evidence="1">Cell envelope</location>
    </subcellularLocation>
</comment>
<keyword evidence="3" id="KW-1015">Disulfide bond</keyword>
<dbReference type="PANTHER" id="PTHR42852:SF6">
    <property type="entry name" value="THIOL:DISULFIDE INTERCHANGE PROTEIN DSBE"/>
    <property type="match status" value="1"/>
</dbReference>
<dbReference type="PROSITE" id="PS00194">
    <property type="entry name" value="THIOREDOXIN_1"/>
    <property type="match status" value="1"/>
</dbReference>
<dbReference type="PANTHER" id="PTHR42852">
    <property type="entry name" value="THIOL:DISULFIDE INTERCHANGE PROTEIN DSBE"/>
    <property type="match status" value="1"/>
</dbReference>
<keyword evidence="8" id="KW-1185">Reference proteome</keyword>
<sequence length="365" mass="41410">MRFFLLMFSFWTTIAFSQSATVQGLLPTKFAGKPVQLTLMNYETRKDRKVQEVVTNAKGAFQFAIPLKEPLIYSISVADSALVQVLAKPGDVINLQVKRDDIVCTGSQDTQYLIDYERNRKNVFDKYLKRTYDSSAVAVKSGDKARIEYWNVEHEKASENYKAELATWVEQPFFINSLAAVHHSMRWHSDNDIKLMDQMVAIFQKKYPNTELTRQLVNKVNATKRIALGAIAPEFTAKDTASHTVDLKKYRGKYTLVDFWASWCGPCRQESPTLVRLYSKYKDKGFAILSVSIDTEKGRWANAIKKDGYTWENVSELDGYSGATAALYTVTAIPNSFLLDKDGRIIAKNLRGKNLEAKLSTLMGQ</sequence>